<comment type="subcellular location">
    <subcellularLocation>
        <location evidence="1">Cell membrane</location>
        <topology evidence="1">Multi-pass membrane protein</topology>
    </subcellularLocation>
</comment>
<dbReference type="RefSeq" id="WP_090415742.1">
    <property type="nucleotide sequence ID" value="NZ_FNOY01000087.1"/>
</dbReference>
<dbReference type="Gene3D" id="1.20.81.30">
    <property type="entry name" value="Type II secretion system (T2SS), domain F"/>
    <property type="match status" value="1"/>
</dbReference>
<dbReference type="PANTHER" id="PTHR35007">
    <property type="entry name" value="INTEGRAL MEMBRANE PROTEIN-RELATED"/>
    <property type="match status" value="1"/>
</dbReference>
<feature type="domain" description="Type II secretion system protein GspF" evidence="7">
    <location>
        <begin position="157"/>
        <end position="281"/>
    </location>
</feature>
<feature type="transmembrane region" description="Helical" evidence="6">
    <location>
        <begin position="98"/>
        <end position="116"/>
    </location>
</feature>
<gene>
    <name evidence="8" type="ORF">SAMN05421881_10874</name>
</gene>
<evidence type="ECO:0000256" key="1">
    <source>
        <dbReference type="ARBA" id="ARBA00004651"/>
    </source>
</evidence>
<dbReference type="AlphaFoldDB" id="A0A1H3P401"/>
<evidence type="ECO:0000259" key="7">
    <source>
        <dbReference type="Pfam" id="PF00482"/>
    </source>
</evidence>
<feature type="transmembrane region" description="Helical" evidence="6">
    <location>
        <begin position="296"/>
        <end position="316"/>
    </location>
</feature>
<sequence>MDDYLYYLFIALAFLAVVLLLEGGYLVWRANQGPEAKRIKKRLQAISAGWQGGDASLLKQRLLSHSPPLQRFLLQLPRIHSLDRLLVQSGMSLMVSQFLVYTLIAAVGAMACAALLGQSFPMMLLFAGLGGMIPYLFVVRARSKRLSLIEQQLPEMIDLIARALKAGHAFPGALQMAATEGTEPAAGEFRLVFDEIYFGVSMQQALMNLAVRVPITDLRYFVIAVLIQSESGGNLAELLEKISQLIRDRLTLLGKVRVLSAEGRLSAWILSCLPFAMALILNLINPGFMSILWTDPMGATIIGTGLGMMAIGIFAMSRIIKIRV</sequence>
<organism evidence="8 9">
    <name type="scientific">Nitrosomonas halophila</name>
    <dbReference type="NCBI Taxonomy" id="44576"/>
    <lineage>
        <taxon>Bacteria</taxon>
        <taxon>Pseudomonadati</taxon>
        <taxon>Pseudomonadota</taxon>
        <taxon>Betaproteobacteria</taxon>
        <taxon>Nitrosomonadales</taxon>
        <taxon>Nitrosomonadaceae</taxon>
        <taxon>Nitrosomonas</taxon>
    </lineage>
</organism>
<feature type="transmembrane region" description="Helical" evidence="6">
    <location>
        <begin position="122"/>
        <end position="139"/>
    </location>
</feature>
<keyword evidence="9" id="KW-1185">Reference proteome</keyword>
<keyword evidence="5 6" id="KW-0472">Membrane</keyword>
<dbReference type="InterPro" id="IPR018076">
    <property type="entry name" value="T2SS_GspF_dom"/>
</dbReference>
<keyword evidence="3 6" id="KW-0812">Transmembrane</keyword>
<protein>
    <submittedName>
        <fullName evidence="8">Tight adherence protein B</fullName>
    </submittedName>
</protein>
<dbReference type="GO" id="GO:0005886">
    <property type="term" value="C:plasma membrane"/>
    <property type="evidence" value="ECO:0007669"/>
    <property type="project" value="UniProtKB-SubCell"/>
</dbReference>
<evidence type="ECO:0000256" key="3">
    <source>
        <dbReference type="ARBA" id="ARBA00022692"/>
    </source>
</evidence>
<feature type="transmembrane region" description="Helical" evidence="6">
    <location>
        <begin position="265"/>
        <end position="284"/>
    </location>
</feature>
<proteinExistence type="predicted"/>
<dbReference type="PANTHER" id="PTHR35007:SF1">
    <property type="entry name" value="PILUS ASSEMBLY PROTEIN"/>
    <property type="match status" value="1"/>
</dbReference>
<reference evidence="8 9" key="1">
    <citation type="submission" date="2016-10" db="EMBL/GenBank/DDBJ databases">
        <authorList>
            <person name="de Groot N.N."/>
        </authorList>
    </citation>
    <scope>NUCLEOTIDE SEQUENCE [LARGE SCALE GENOMIC DNA]</scope>
    <source>
        <strain evidence="8 9">Nm1</strain>
    </source>
</reference>
<dbReference type="Proteomes" id="UP000198640">
    <property type="component" value="Unassembled WGS sequence"/>
</dbReference>
<dbReference type="EMBL" id="FNOY01000087">
    <property type="protein sequence ID" value="SDY95781.1"/>
    <property type="molecule type" value="Genomic_DNA"/>
</dbReference>
<evidence type="ECO:0000313" key="9">
    <source>
        <dbReference type="Proteomes" id="UP000198640"/>
    </source>
</evidence>
<dbReference type="OrthoDB" id="597333at2"/>
<evidence type="ECO:0000256" key="5">
    <source>
        <dbReference type="ARBA" id="ARBA00023136"/>
    </source>
</evidence>
<dbReference type="InterPro" id="IPR042094">
    <property type="entry name" value="T2SS_GspF_sf"/>
</dbReference>
<feature type="transmembrane region" description="Helical" evidence="6">
    <location>
        <begin position="6"/>
        <end position="28"/>
    </location>
</feature>
<name>A0A1H3P401_9PROT</name>
<dbReference type="Pfam" id="PF00482">
    <property type="entry name" value="T2SSF"/>
    <property type="match status" value="1"/>
</dbReference>
<evidence type="ECO:0000256" key="6">
    <source>
        <dbReference type="SAM" id="Phobius"/>
    </source>
</evidence>
<keyword evidence="4 6" id="KW-1133">Transmembrane helix</keyword>
<accession>A0A1H3P401</accession>
<evidence type="ECO:0000256" key="2">
    <source>
        <dbReference type="ARBA" id="ARBA00022475"/>
    </source>
</evidence>
<dbReference type="STRING" id="44576.SAMN05421881_10874"/>
<evidence type="ECO:0000313" key="8">
    <source>
        <dbReference type="EMBL" id="SDY95781.1"/>
    </source>
</evidence>
<evidence type="ECO:0000256" key="4">
    <source>
        <dbReference type="ARBA" id="ARBA00022989"/>
    </source>
</evidence>
<keyword evidence="2" id="KW-1003">Cell membrane</keyword>